<dbReference type="Proteomes" id="UP000807504">
    <property type="component" value="Unassembled WGS sequence"/>
</dbReference>
<keyword evidence="4" id="KW-1185">Reference proteome</keyword>
<evidence type="ECO:0000313" key="3">
    <source>
        <dbReference type="EMBL" id="KAF8763326.1"/>
    </source>
</evidence>
<evidence type="ECO:0000313" key="4">
    <source>
        <dbReference type="Proteomes" id="UP000807504"/>
    </source>
</evidence>
<name>A0A8T0DYI8_ARGBR</name>
<dbReference type="EMBL" id="JABXBU010002231">
    <property type="protein sequence ID" value="KAF8763326.1"/>
    <property type="molecule type" value="Genomic_DNA"/>
</dbReference>
<feature type="domain" description="Retrovirus-related Pol polyprotein from transposon TNT 1-94-like beta-barrel" evidence="2">
    <location>
        <begin position="204"/>
        <end position="262"/>
    </location>
</feature>
<comment type="caution">
    <text evidence="3">The sequence shown here is derived from an EMBL/GenBank/DDBJ whole genome shotgun (WGS) entry which is preliminary data.</text>
</comment>
<reference evidence="3" key="2">
    <citation type="submission" date="2020-06" db="EMBL/GenBank/DDBJ databases">
        <authorList>
            <person name="Sheffer M."/>
        </authorList>
    </citation>
    <scope>NUCLEOTIDE SEQUENCE</scope>
</reference>
<evidence type="ECO:0000259" key="2">
    <source>
        <dbReference type="Pfam" id="PF22936"/>
    </source>
</evidence>
<proteinExistence type="predicted"/>
<gene>
    <name evidence="3" type="ORF">HNY73_021521</name>
</gene>
<dbReference type="Pfam" id="PF13976">
    <property type="entry name" value="gag_pre-integrs"/>
    <property type="match status" value="1"/>
</dbReference>
<sequence>MTYSNAKDIWDKLISVFEQSSIQRLNLLMTQFFQVGRDPNDNVGTHAAKVERIYTDMNCELNRIGSSNIPEELLHGKILLTVGPEFQEFSNVWESLDSDKRTTKNLVEKLCTIEQRVKSNAAVDYGAFAARVPGFKQKPVKNGERLPESTPVGNKSSNFKQKNCFKCGSNTYLCKDCPKRRSNVSKHNKGAFAASADSTHPDVWVCDSGASHHMTANKQYFTSYKHFPVPIEVSLADNNKIYAYGFGRINIEATKHGVEVKMTKRYAEFFRNEELVAVGSWRDGTYIMSMRVVIPASPAEISIATETESLQLWHERFGHQNKRHVRKLLTDIGISVNHAATSEFCNGCALGKAH</sequence>
<protein>
    <submittedName>
        <fullName evidence="3">Retrovirus-related Pol polyprotein like</fullName>
    </submittedName>
</protein>
<dbReference type="InterPro" id="IPR054722">
    <property type="entry name" value="PolX-like_BBD"/>
</dbReference>
<feature type="domain" description="GAG-pre-integrase" evidence="1">
    <location>
        <begin position="298"/>
        <end position="352"/>
    </location>
</feature>
<dbReference type="Pfam" id="PF14223">
    <property type="entry name" value="Retrotran_gag_2"/>
    <property type="match status" value="1"/>
</dbReference>
<dbReference type="AlphaFoldDB" id="A0A8T0DYI8"/>
<evidence type="ECO:0000259" key="1">
    <source>
        <dbReference type="Pfam" id="PF13976"/>
    </source>
</evidence>
<dbReference type="Pfam" id="PF22936">
    <property type="entry name" value="Pol_BBD"/>
    <property type="match status" value="1"/>
</dbReference>
<reference evidence="3" key="1">
    <citation type="journal article" date="2020" name="bioRxiv">
        <title>Chromosome-level reference genome of the European wasp spider Argiope bruennichi: a resource for studies on range expansion and evolutionary adaptation.</title>
        <authorList>
            <person name="Sheffer M.M."/>
            <person name="Hoppe A."/>
            <person name="Krehenwinkel H."/>
            <person name="Uhl G."/>
            <person name="Kuss A.W."/>
            <person name="Jensen L."/>
            <person name="Jensen C."/>
            <person name="Gillespie R.G."/>
            <person name="Hoff K.J."/>
            <person name="Prost S."/>
        </authorList>
    </citation>
    <scope>NUCLEOTIDE SEQUENCE</scope>
</reference>
<organism evidence="3 4">
    <name type="scientific">Argiope bruennichi</name>
    <name type="common">Wasp spider</name>
    <name type="synonym">Aranea bruennichi</name>
    <dbReference type="NCBI Taxonomy" id="94029"/>
    <lineage>
        <taxon>Eukaryota</taxon>
        <taxon>Metazoa</taxon>
        <taxon>Ecdysozoa</taxon>
        <taxon>Arthropoda</taxon>
        <taxon>Chelicerata</taxon>
        <taxon>Arachnida</taxon>
        <taxon>Araneae</taxon>
        <taxon>Araneomorphae</taxon>
        <taxon>Entelegynae</taxon>
        <taxon>Araneoidea</taxon>
        <taxon>Araneidae</taxon>
        <taxon>Argiope</taxon>
    </lineage>
</organism>
<accession>A0A8T0DYI8</accession>
<dbReference type="InterPro" id="IPR025724">
    <property type="entry name" value="GAG-pre-integrase_dom"/>
</dbReference>